<dbReference type="EMBL" id="KV442069">
    <property type="protein sequence ID" value="OAQ26262.1"/>
    <property type="molecule type" value="Genomic_DNA"/>
</dbReference>
<feature type="signal peptide" evidence="1">
    <location>
        <begin position="1"/>
        <end position="22"/>
    </location>
</feature>
<gene>
    <name evidence="2" type="ORF">K457DRAFT_140581</name>
</gene>
<evidence type="ECO:0000256" key="1">
    <source>
        <dbReference type="SAM" id="SignalP"/>
    </source>
</evidence>
<proteinExistence type="predicted"/>
<evidence type="ECO:0000313" key="3">
    <source>
        <dbReference type="Proteomes" id="UP000078512"/>
    </source>
</evidence>
<dbReference type="AlphaFoldDB" id="A0A197JLZ6"/>
<keyword evidence="1" id="KW-0732">Signal</keyword>
<name>A0A197JLZ6_9FUNG</name>
<evidence type="ECO:0008006" key="4">
    <source>
        <dbReference type="Google" id="ProtNLM"/>
    </source>
</evidence>
<protein>
    <recommendedName>
        <fullName evidence="4">Secreted protein</fullName>
    </recommendedName>
</protein>
<feature type="chain" id="PRO_5008276076" description="Secreted protein" evidence="1">
    <location>
        <begin position="23"/>
        <end position="90"/>
    </location>
</feature>
<sequence length="90" mass="10370">MEGLTFSIVLFYIFLFLPSTHNQLADSSRLLYTDTHTHTLSHTHAIYCTFSPRNYILLVPPLALLKQHPFHSLNFLNSPFGHRAHQGARH</sequence>
<reference evidence="2 3" key="1">
    <citation type="submission" date="2016-05" db="EMBL/GenBank/DDBJ databases">
        <title>Genome sequencing reveals origins of a unique bacterial endosymbiosis in the earliest lineages of terrestrial Fungi.</title>
        <authorList>
            <consortium name="DOE Joint Genome Institute"/>
            <person name="Uehling J."/>
            <person name="Gryganskyi A."/>
            <person name="Hameed K."/>
            <person name="Tschaplinski T."/>
            <person name="Misztal P."/>
            <person name="Wu S."/>
            <person name="Desiro A."/>
            <person name="Vande Pol N."/>
            <person name="Du Z.-Y."/>
            <person name="Zienkiewicz A."/>
            <person name="Zienkiewicz K."/>
            <person name="Morin E."/>
            <person name="Tisserant E."/>
            <person name="Splivallo R."/>
            <person name="Hainaut M."/>
            <person name="Henrissat B."/>
            <person name="Ohm R."/>
            <person name="Kuo A."/>
            <person name="Yan J."/>
            <person name="Lipzen A."/>
            <person name="Nolan M."/>
            <person name="Labutti K."/>
            <person name="Barry K."/>
            <person name="Goldstein A."/>
            <person name="Labbe J."/>
            <person name="Schadt C."/>
            <person name="Tuskan G."/>
            <person name="Grigoriev I."/>
            <person name="Martin F."/>
            <person name="Vilgalys R."/>
            <person name="Bonito G."/>
        </authorList>
    </citation>
    <scope>NUCLEOTIDE SEQUENCE [LARGE SCALE GENOMIC DNA]</scope>
    <source>
        <strain evidence="2 3">AG-77</strain>
    </source>
</reference>
<organism evidence="2 3">
    <name type="scientific">Linnemannia elongata AG-77</name>
    <dbReference type="NCBI Taxonomy" id="1314771"/>
    <lineage>
        <taxon>Eukaryota</taxon>
        <taxon>Fungi</taxon>
        <taxon>Fungi incertae sedis</taxon>
        <taxon>Mucoromycota</taxon>
        <taxon>Mortierellomycotina</taxon>
        <taxon>Mortierellomycetes</taxon>
        <taxon>Mortierellales</taxon>
        <taxon>Mortierellaceae</taxon>
        <taxon>Linnemannia</taxon>
    </lineage>
</organism>
<keyword evidence="3" id="KW-1185">Reference proteome</keyword>
<dbReference type="Proteomes" id="UP000078512">
    <property type="component" value="Unassembled WGS sequence"/>
</dbReference>
<evidence type="ECO:0000313" key="2">
    <source>
        <dbReference type="EMBL" id="OAQ26262.1"/>
    </source>
</evidence>
<accession>A0A197JLZ6</accession>